<protein>
    <submittedName>
        <fullName evidence="1">Uncharacterized protein</fullName>
    </submittedName>
</protein>
<keyword evidence="2" id="KW-1185">Reference proteome</keyword>
<name>A0A6A5YCM3_9PEZI</name>
<reference evidence="1" key="1">
    <citation type="journal article" date="2020" name="Stud. Mycol.">
        <title>101 Dothideomycetes genomes: a test case for predicting lifestyles and emergence of pathogens.</title>
        <authorList>
            <person name="Haridas S."/>
            <person name="Albert R."/>
            <person name="Binder M."/>
            <person name="Bloem J."/>
            <person name="Labutti K."/>
            <person name="Salamov A."/>
            <person name="Andreopoulos B."/>
            <person name="Baker S."/>
            <person name="Barry K."/>
            <person name="Bills G."/>
            <person name="Bluhm B."/>
            <person name="Cannon C."/>
            <person name="Castanera R."/>
            <person name="Culley D."/>
            <person name="Daum C."/>
            <person name="Ezra D."/>
            <person name="Gonzalez J."/>
            <person name="Henrissat B."/>
            <person name="Kuo A."/>
            <person name="Liang C."/>
            <person name="Lipzen A."/>
            <person name="Lutzoni F."/>
            <person name="Magnuson J."/>
            <person name="Mondo S."/>
            <person name="Nolan M."/>
            <person name="Ohm R."/>
            <person name="Pangilinan J."/>
            <person name="Park H.-J."/>
            <person name="Ramirez L."/>
            <person name="Alfaro M."/>
            <person name="Sun H."/>
            <person name="Tritt A."/>
            <person name="Yoshinaga Y."/>
            <person name="Zwiers L.-H."/>
            <person name="Turgeon B."/>
            <person name="Goodwin S."/>
            <person name="Spatafora J."/>
            <person name="Crous P."/>
            <person name="Grigoriev I."/>
        </authorList>
    </citation>
    <scope>NUCLEOTIDE SEQUENCE</scope>
    <source>
        <strain evidence="1">CBS 121410</strain>
    </source>
</reference>
<evidence type="ECO:0000313" key="1">
    <source>
        <dbReference type="EMBL" id="KAF2089097.1"/>
    </source>
</evidence>
<dbReference type="Proteomes" id="UP000799776">
    <property type="component" value="Unassembled WGS sequence"/>
</dbReference>
<dbReference type="AlphaFoldDB" id="A0A6A5YCM3"/>
<organism evidence="1 2">
    <name type="scientific">Saccharata proteae CBS 121410</name>
    <dbReference type="NCBI Taxonomy" id="1314787"/>
    <lineage>
        <taxon>Eukaryota</taxon>
        <taxon>Fungi</taxon>
        <taxon>Dikarya</taxon>
        <taxon>Ascomycota</taxon>
        <taxon>Pezizomycotina</taxon>
        <taxon>Dothideomycetes</taxon>
        <taxon>Dothideomycetes incertae sedis</taxon>
        <taxon>Botryosphaeriales</taxon>
        <taxon>Saccharataceae</taxon>
        <taxon>Saccharata</taxon>
    </lineage>
</organism>
<proteinExistence type="predicted"/>
<dbReference type="EMBL" id="ML978715">
    <property type="protein sequence ID" value="KAF2089097.1"/>
    <property type="molecule type" value="Genomic_DNA"/>
</dbReference>
<sequence>MSTNASNTIASVNSNIDMTNVCLSNGAEANISSTGFVMAGGFLPLGDDSTVNISSNVITDTASVSLSIPLKPNARVTFGFGEKWKDVLLHYKALVAEYGLIKLENQPSNSDHDTVPSDPGPASLTRSDDGAAIIITSDCCDADIAAITISVPLKSGAVVDVTRPKQWRKVADDVRAYASVYGLLIMPLPGRNDSHSG</sequence>
<accession>A0A6A5YCM3</accession>
<gene>
    <name evidence="1" type="ORF">K490DRAFT_64304</name>
</gene>
<evidence type="ECO:0000313" key="2">
    <source>
        <dbReference type="Proteomes" id="UP000799776"/>
    </source>
</evidence>